<keyword evidence="4" id="KW-0479">Metal-binding</keyword>
<dbReference type="PROSITE" id="PS51405">
    <property type="entry name" value="HEME_HALOPEROXIDASE"/>
    <property type="match status" value="1"/>
</dbReference>
<dbReference type="SUPFAM" id="SSF47571">
    <property type="entry name" value="Cloroperoxidase"/>
    <property type="match status" value="1"/>
</dbReference>
<accession>A0A165NG89</accession>
<sequence length="294" mass="32954">MWFTNACSRIGFGLYALAAKALSLPLLLGSDIVITILNAVTRGRPTGHVVDLWPEGQRHLWPRYEPPKPTDSRSPCVALNCMANMGILPRDGRNIAFPDLERAVMRTYNTSRTFATLVTRYAATMLLRDFEHDTLDLSDLCVHNGIEHDGSFTRHDTYLQPDQSKPAEELVTFVLSSATGRNKLGEPRLTVSDLITISTKRRADCRVENPQFTQTFFHKILGSSNRATLTDIFGGNVKDLGVILRQERLPEGWEPSNRSRFGITIHNVNATVLAVELGIKEERGPRRIQLHHGL</sequence>
<dbReference type="Pfam" id="PF01328">
    <property type="entry name" value="Peroxidase_2"/>
    <property type="match status" value="1"/>
</dbReference>
<dbReference type="InParanoid" id="A0A165NG89"/>
<comment type="similarity">
    <text evidence="7">Belongs to the chloroperoxidase family.</text>
</comment>
<evidence type="ECO:0000256" key="2">
    <source>
        <dbReference type="ARBA" id="ARBA00022559"/>
    </source>
</evidence>
<evidence type="ECO:0000313" key="9">
    <source>
        <dbReference type="EMBL" id="KZW00705.1"/>
    </source>
</evidence>
<dbReference type="STRING" id="1314781.A0A165NG89"/>
<name>A0A165NG89_EXIGL</name>
<evidence type="ECO:0000256" key="3">
    <source>
        <dbReference type="ARBA" id="ARBA00022617"/>
    </source>
</evidence>
<dbReference type="AlphaFoldDB" id="A0A165NG89"/>
<evidence type="ECO:0000256" key="6">
    <source>
        <dbReference type="ARBA" id="ARBA00023004"/>
    </source>
</evidence>
<evidence type="ECO:0000256" key="5">
    <source>
        <dbReference type="ARBA" id="ARBA00023002"/>
    </source>
</evidence>
<keyword evidence="3" id="KW-0349">Heme</keyword>
<dbReference type="PANTHER" id="PTHR33577:SF18">
    <property type="entry name" value="HEME HALOPEROXIDASE FAMILY PROFILE DOMAIN-CONTAINING PROTEIN"/>
    <property type="match status" value="1"/>
</dbReference>
<dbReference type="Proteomes" id="UP000077266">
    <property type="component" value="Unassembled WGS sequence"/>
</dbReference>
<evidence type="ECO:0000256" key="1">
    <source>
        <dbReference type="ARBA" id="ARBA00001970"/>
    </source>
</evidence>
<organism evidence="9 10">
    <name type="scientific">Exidia glandulosa HHB12029</name>
    <dbReference type="NCBI Taxonomy" id="1314781"/>
    <lineage>
        <taxon>Eukaryota</taxon>
        <taxon>Fungi</taxon>
        <taxon>Dikarya</taxon>
        <taxon>Basidiomycota</taxon>
        <taxon>Agaricomycotina</taxon>
        <taxon>Agaricomycetes</taxon>
        <taxon>Auriculariales</taxon>
        <taxon>Exidiaceae</taxon>
        <taxon>Exidia</taxon>
    </lineage>
</organism>
<protein>
    <submittedName>
        <fullName evidence="9">Putative chloroperoxidase</fullName>
    </submittedName>
</protein>
<reference evidence="9 10" key="1">
    <citation type="journal article" date="2016" name="Mol. Biol. Evol.">
        <title>Comparative Genomics of Early-Diverging Mushroom-Forming Fungi Provides Insights into the Origins of Lignocellulose Decay Capabilities.</title>
        <authorList>
            <person name="Nagy L.G."/>
            <person name="Riley R."/>
            <person name="Tritt A."/>
            <person name="Adam C."/>
            <person name="Daum C."/>
            <person name="Floudas D."/>
            <person name="Sun H."/>
            <person name="Yadav J.S."/>
            <person name="Pangilinan J."/>
            <person name="Larsson K.H."/>
            <person name="Matsuura K."/>
            <person name="Barry K."/>
            <person name="Labutti K."/>
            <person name="Kuo R."/>
            <person name="Ohm R.A."/>
            <person name="Bhattacharya S.S."/>
            <person name="Shirouzu T."/>
            <person name="Yoshinaga Y."/>
            <person name="Martin F.M."/>
            <person name="Grigoriev I.V."/>
            <person name="Hibbett D.S."/>
        </authorList>
    </citation>
    <scope>NUCLEOTIDE SEQUENCE [LARGE SCALE GENOMIC DNA]</scope>
    <source>
        <strain evidence="9 10">HHB12029</strain>
    </source>
</reference>
<dbReference type="GO" id="GO:0046872">
    <property type="term" value="F:metal ion binding"/>
    <property type="evidence" value="ECO:0007669"/>
    <property type="project" value="UniProtKB-KW"/>
</dbReference>
<dbReference type="PANTHER" id="PTHR33577">
    <property type="entry name" value="STERIGMATOCYSTIN BIOSYNTHESIS PEROXIDASE STCC-RELATED"/>
    <property type="match status" value="1"/>
</dbReference>
<evidence type="ECO:0000256" key="4">
    <source>
        <dbReference type="ARBA" id="ARBA00022723"/>
    </source>
</evidence>
<dbReference type="GO" id="GO:0004601">
    <property type="term" value="F:peroxidase activity"/>
    <property type="evidence" value="ECO:0007669"/>
    <property type="project" value="UniProtKB-KW"/>
</dbReference>
<feature type="domain" description="Heme haloperoxidase family profile" evidence="8">
    <location>
        <begin position="60"/>
        <end position="270"/>
    </location>
</feature>
<proteinExistence type="inferred from homology"/>
<dbReference type="InterPro" id="IPR000028">
    <property type="entry name" value="Chloroperoxidase"/>
</dbReference>
<dbReference type="InterPro" id="IPR036851">
    <property type="entry name" value="Chloroperoxidase-like_sf"/>
</dbReference>
<keyword evidence="10" id="KW-1185">Reference proteome</keyword>
<keyword evidence="6" id="KW-0408">Iron</keyword>
<keyword evidence="5" id="KW-0560">Oxidoreductase</keyword>
<dbReference type="EMBL" id="KV425899">
    <property type="protein sequence ID" value="KZW00705.1"/>
    <property type="molecule type" value="Genomic_DNA"/>
</dbReference>
<dbReference type="OrthoDB" id="407298at2759"/>
<keyword evidence="2 9" id="KW-0575">Peroxidase</keyword>
<comment type="cofactor">
    <cofactor evidence="1">
        <name>heme b</name>
        <dbReference type="ChEBI" id="CHEBI:60344"/>
    </cofactor>
</comment>
<gene>
    <name evidence="9" type="ORF">EXIGLDRAFT_720933</name>
</gene>
<evidence type="ECO:0000259" key="8">
    <source>
        <dbReference type="PROSITE" id="PS51405"/>
    </source>
</evidence>
<evidence type="ECO:0000313" key="10">
    <source>
        <dbReference type="Proteomes" id="UP000077266"/>
    </source>
</evidence>
<evidence type="ECO:0000256" key="7">
    <source>
        <dbReference type="ARBA" id="ARBA00025795"/>
    </source>
</evidence>
<dbReference type="Gene3D" id="1.10.489.10">
    <property type="entry name" value="Chloroperoxidase-like"/>
    <property type="match status" value="1"/>
</dbReference>